<dbReference type="SUPFAM" id="SSF52047">
    <property type="entry name" value="RNI-like"/>
    <property type="match status" value="1"/>
</dbReference>
<protein>
    <recommendedName>
        <fullName evidence="3">F-box domain-containing protein</fullName>
    </recommendedName>
</protein>
<proteinExistence type="predicted"/>
<reference evidence="2" key="1">
    <citation type="submission" date="2015-06" db="EMBL/GenBank/DDBJ databases">
        <title>Expansion of signal transduction pathways in fungi by whole-genome duplication.</title>
        <authorList>
            <consortium name="DOE Joint Genome Institute"/>
            <person name="Corrochano L.M."/>
            <person name="Kuo A."/>
            <person name="Marcet-Houben M."/>
            <person name="Polaino S."/>
            <person name="Salamov A."/>
            <person name="Villalobos J.M."/>
            <person name="Alvarez M.I."/>
            <person name="Avalos J."/>
            <person name="Benito E.P."/>
            <person name="Benoit I."/>
            <person name="Burger G."/>
            <person name="Camino L.P."/>
            <person name="Canovas D."/>
            <person name="Cerda-Olmedo E."/>
            <person name="Cheng J.-F."/>
            <person name="Dominguez A."/>
            <person name="Elias M."/>
            <person name="Eslava A.P."/>
            <person name="Glaser F."/>
            <person name="Grimwood J."/>
            <person name="Gutierrez G."/>
            <person name="Heitman J."/>
            <person name="Henrissat B."/>
            <person name="Iturriaga E.A."/>
            <person name="Lang B.F."/>
            <person name="Lavin J.L."/>
            <person name="Lee S."/>
            <person name="Li W."/>
            <person name="Lindquist E."/>
            <person name="Lopez-Garcia S."/>
            <person name="Luque E.M."/>
            <person name="Marcos A.T."/>
            <person name="Martin J."/>
            <person name="McCluskey K."/>
            <person name="Medina H.R."/>
            <person name="Miralles-Duran A."/>
            <person name="Miyazaki A."/>
            <person name="Munoz-Torres E."/>
            <person name="Oguiza J.A."/>
            <person name="Ohm R."/>
            <person name="Olmedo M."/>
            <person name="Orejas M."/>
            <person name="Ortiz-Castellanos L."/>
            <person name="Pisabarro A.G."/>
            <person name="Rodriguez-Romero J."/>
            <person name="Ruiz-Herrera J."/>
            <person name="Ruiz-Vazquez R."/>
            <person name="Sanz C."/>
            <person name="Schackwitz W."/>
            <person name="Schmutz J."/>
            <person name="Shahriari M."/>
            <person name="Shelest E."/>
            <person name="Silva-Franco F."/>
            <person name="Soanes D."/>
            <person name="Syed K."/>
            <person name="Tagua V.G."/>
            <person name="Talbot N.J."/>
            <person name="Thon M."/>
            <person name="De vries R.P."/>
            <person name="Wiebenga A."/>
            <person name="Yadav J.S."/>
            <person name="Braun E.L."/>
            <person name="Baker S."/>
            <person name="Garre V."/>
            <person name="Horwitz B."/>
            <person name="Torres-Martinez S."/>
            <person name="Idnurm A."/>
            <person name="Herrera-Estrella A."/>
            <person name="Gabaldon T."/>
            <person name="Grigoriev I.V."/>
        </authorList>
    </citation>
    <scope>NUCLEOTIDE SEQUENCE [LARGE SCALE GENOMIC DNA]</scope>
    <source>
        <strain evidence="2">NRRL 1555(-)</strain>
    </source>
</reference>
<dbReference type="AlphaFoldDB" id="A0A167MLJ5"/>
<sequence length="290" mass="33388">MSLDLSHKILSGIADFLSFDEKINGKKVKRLISDKRLKIEAHDRDSLQVMFPNIHRIPITYPHIYGCERLSSWDLLKAVAIAMEHCNPFSFKLLLRPLSSLSFLRHLEIVIPFKSSNMNSMDNGKTKNLTTLKLSCRNFRGCWVHYFSQKYPNIRTLILDLNSNSEDIKDFMCMQKSLFYTSLKFYDLERASITITMLCTVQKTVFWHHTLFVISQSTIHLNHLHLSSCQTLSTNDPFDTKSLVQIVEIPSPVNPPLANQDSCDNTSKKSEIVILEYEKPTDNENSIRAS</sequence>
<dbReference type="GeneID" id="28992393"/>
<dbReference type="Proteomes" id="UP000077315">
    <property type="component" value="Unassembled WGS sequence"/>
</dbReference>
<dbReference type="InParanoid" id="A0A167MLJ5"/>
<evidence type="ECO:0000313" key="1">
    <source>
        <dbReference type="EMBL" id="OAD73199.1"/>
    </source>
</evidence>
<organism evidence="1 2">
    <name type="scientific">Phycomyces blakesleeanus (strain ATCC 8743b / DSM 1359 / FGSC 10004 / NBRC 33097 / NRRL 1555)</name>
    <dbReference type="NCBI Taxonomy" id="763407"/>
    <lineage>
        <taxon>Eukaryota</taxon>
        <taxon>Fungi</taxon>
        <taxon>Fungi incertae sedis</taxon>
        <taxon>Mucoromycota</taxon>
        <taxon>Mucoromycotina</taxon>
        <taxon>Mucoromycetes</taxon>
        <taxon>Mucorales</taxon>
        <taxon>Phycomycetaceae</taxon>
        <taxon>Phycomyces</taxon>
    </lineage>
</organism>
<dbReference type="Gene3D" id="3.80.10.10">
    <property type="entry name" value="Ribonuclease Inhibitor"/>
    <property type="match status" value="1"/>
</dbReference>
<dbReference type="VEuPathDB" id="FungiDB:PHYBLDRAFT_145600"/>
<evidence type="ECO:0008006" key="3">
    <source>
        <dbReference type="Google" id="ProtNLM"/>
    </source>
</evidence>
<dbReference type="InterPro" id="IPR032675">
    <property type="entry name" value="LRR_dom_sf"/>
</dbReference>
<gene>
    <name evidence="1" type="ORF">PHYBLDRAFT_145600</name>
</gene>
<dbReference type="RefSeq" id="XP_018291239.1">
    <property type="nucleotide sequence ID" value="XM_018431487.1"/>
</dbReference>
<keyword evidence="2" id="KW-1185">Reference proteome</keyword>
<evidence type="ECO:0000313" key="2">
    <source>
        <dbReference type="Proteomes" id="UP000077315"/>
    </source>
</evidence>
<dbReference type="EMBL" id="KV440981">
    <property type="protein sequence ID" value="OAD73199.1"/>
    <property type="molecule type" value="Genomic_DNA"/>
</dbReference>
<accession>A0A167MLJ5</accession>
<name>A0A167MLJ5_PHYB8</name>